<dbReference type="STRING" id="857340.A0A086TD35"/>
<comment type="caution">
    <text evidence="2">The sequence shown here is derived from an EMBL/GenBank/DDBJ whole genome shotgun (WGS) entry which is preliminary data.</text>
</comment>
<dbReference type="HOGENOM" id="CLU_012587_0_0_1"/>
<evidence type="ECO:0008006" key="4">
    <source>
        <dbReference type="Google" id="ProtNLM"/>
    </source>
</evidence>
<feature type="region of interest" description="Disordered" evidence="1">
    <location>
        <begin position="1"/>
        <end position="53"/>
    </location>
</feature>
<dbReference type="AlphaFoldDB" id="A0A086TD35"/>
<dbReference type="OrthoDB" id="420046at2759"/>
<feature type="compositionally biased region" description="Low complexity" evidence="1">
    <location>
        <begin position="655"/>
        <end position="675"/>
    </location>
</feature>
<feature type="region of interest" description="Disordered" evidence="1">
    <location>
        <begin position="655"/>
        <end position="701"/>
    </location>
</feature>
<protein>
    <recommendedName>
        <fullName evidence="4">Histidine kinase group protein</fullName>
    </recommendedName>
</protein>
<dbReference type="Proteomes" id="UP000029964">
    <property type="component" value="Unassembled WGS sequence"/>
</dbReference>
<evidence type="ECO:0000313" key="2">
    <source>
        <dbReference type="EMBL" id="KFH47267.1"/>
    </source>
</evidence>
<evidence type="ECO:0000256" key="1">
    <source>
        <dbReference type="SAM" id="MobiDB-lite"/>
    </source>
</evidence>
<keyword evidence="3" id="KW-1185">Reference proteome</keyword>
<accession>A0A086TD35</accession>
<proteinExistence type="predicted"/>
<feature type="compositionally biased region" description="Low complexity" evidence="1">
    <location>
        <begin position="39"/>
        <end position="51"/>
    </location>
</feature>
<organism evidence="2 3">
    <name type="scientific">Hapsidospora chrysogenum (strain ATCC 11550 / CBS 779.69 / DSM 880 / IAM 14645 / JCM 23072 / IMI 49137)</name>
    <name type="common">Acremonium chrysogenum</name>
    <dbReference type="NCBI Taxonomy" id="857340"/>
    <lineage>
        <taxon>Eukaryota</taxon>
        <taxon>Fungi</taxon>
        <taxon>Dikarya</taxon>
        <taxon>Ascomycota</taxon>
        <taxon>Pezizomycotina</taxon>
        <taxon>Sordariomycetes</taxon>
        <taxon>Hypocreomycetidae</taxon>
        <taxon>Hypocreales</taxon>
        <taxon>Bionectriaceae</taxon>
        <taxon>Hapsidospora</taxon>
    </lineage>
</organism>
<dbReference type="EMBL" id="JPKY01000011">
    <property type="protein sequence ID" value="KFH47267.1"/>
    <property type="molecule type" value="Genomic_DNA"/>
</dbReference>
<gene>
    <name evidence="2" type="ORF">ACRE_019100</name>
</gene>
<feature type="compositionally biased region" description="Low complexity" evidence="1">
    <location>
        <begin position="735"/>
        <end position="744"/>
    </location>
</feature>
<feature type="region of interest" description="Disordered" evidence="1">
    <location>
        <begin position="721"/>
        <end position="744"/>
    </location>
</feature>
<evidence type="ECO:0000313" key="3">
    <source>
        <dbReference type="Proteomes" id="UP000029964"/>
    </source>
</evidence>
<sequence length="775" mass="84253">MAKKKSKQTPPPSEDPIVAGAGGSSTGPAAGNPPPTPSGPKKQSSSAKASPIEPPSASLIICRNKHWRYISAFHGPWLQMPMEILETIANINYNAARPRPVDAASLFDLVKIRRLVDEATNLAVRAASDIASPILTNVHGGFGDTASMGLGGSGHGAKLSRERKFRMREQASQKLARAYRLDEIVCSVATMQGASPLENVAQSVLQRNPKDLDAKYVHLFHEKIPSRQLAESTSVQPLTDIIVERPTEPEVLRTRATVKVFKEDLEGAAQDLTHALSLCRFHPPSHAASQEEVQLQEPLRARRRPQDVILAEKDRPSSLEGQLVFQRGSVYLTMACQLVGQSLPLHQRHESPTGDGTVTQNAEDEDANGAKQETARKQLESRKSVKILAKRALRDYMAFISQFEYSPYLPIGHVKEFNDRINMVAVQGIRNPRPSDAMAAAEPHKVYSLADLFAPLPPSDLPPYPSQNVVRNGSQPFVPETSCEWTTYHPLLSDALHSLLLCHCLVQTSPKELQRHAYMVARLVRLSDGYPVFQASRSPSRSDWVEVLRRADNWLNLSASWETLCAPAPIPIYDAPADQTSTPNPGLAASAAKALINGESPESVAEDMRKERIREQAIMEALDDERVVDEETFRASILAREKRAEEDYYSHGAAVAGSRSSAANGSHPNSGSPSSKAPQRLPPAESPMKRWGGAGDGDSREYPILTERASAIAIWVRDGPVVTGTAKRKKRTKKSGTSSASKTTAAAAAAAAAAASIEAGMSKLDVEEEEEPAET</sequence>
<reference evidence="3" key="1">
    <citation type="journal article" date="2014" name="Genome Announc.">
        <title>Genome sequence and annotation of Acremonium chrysogenum, producer of the beta-lactam antibiotic cephalosporin C.</title>
        <authorList>
            <person name="Terfehr D."/>
            <person name="Dahlmann T.A."/>
            <person name="Specht T."/>
            <person name="Zadra I."/>
            <person name="Kuernsteiner H."/>
            <person name="Kueck U."/>
        </authorList>
    </citation>
    <scope>NUCLEOTIDE SEQUENCE [LARGE SCALE GENOMIC DNA]</scope>
    <source>
        <strain evidence="3">ATCC 11550 / CBS 779.69 / DSM 880 / IAM 14645 / JCM 23072 / IMI 49137</strain>
    </source>
</reference>
<name>A0A086TD35_HAPC1</name>
<feature type="region of interest" description="Disordered" evidence="1">
    <location>
        <begin position="346"/>
        <end position="381"/>
    </location>
</feature>